<dbReference type="InterPro" id="IPR001752">
    <property type="entry name" value="Kinesin_motor_dom"/>
</dbReference>
<gene>
    <name evidence="11" type="ORF">Tci_047494</name>
</gene>
<dbReference type="PANTHER" id="PTHR47968:SF39">
    <property type="entry name" value="KINESIN-LIKE PROTEIN KIN-7B"/>
    <property type="match status" value="1"/>
</dbReference>
<dbReference type="CDD" id="cd01374">
    <property type="entry name" value="KISc_CENP_E"/>
    <property type="match status" value="1"/>
</dbReference>
<dbReference type="InterPro" id="IPR027640">
    <property type="entry name" value="Kinesin-like_fam"/>
</dbReference>
<evidence type="ECO:0000256" key="6">
    <source>
        <dbReference type="PROSITE-ProRule" id="PRU00283"/>
    </source>
</evidence>
<keyword evidence="8" id="KW-0175">Coiled coil</keyword>
<feature type="coiled-coil region" evidence="8">
    <location>
        <begin position="556"/>
        <end position="590"/>
    </location>
</feature>
<dbReference type="GO" id="GO:0008017">
    <property type="term" value="F:microtubule binding"/>
    <property type="evidence" value="ECO:0007669"/>
    <property type="project" value="InterPro"/>
</dbReference>
<keyword evidence="5 6" id="KW-0505">Motor protein</keyword>
<feature type="region of interest" description="Disordered" evidence="9">
    <location>
        <begin position="656"/>
        <end position="675"/>
    </location>
</feature>
<keyword evidence="2 7" id="KW-0493">Microtubule</keyword>
<evidence type="ECO:0000256" key="8">
    <source>
        <dbReference type="SAM" id="Coils"/>
    </source>
</evidence>
<organism evidence="11">
    <name type="scientific">Tanacetum cinerariifolium</name>
    <name type="common">Dalmatian daisy</name>
    <name type="synonym">Chrysanthemum cinerariifolium</name>
    <dbReference type="NCBI Taxonomy" id="118510"/>
    <lineage>
        <taxon>Eukaryota</taxon>
        <taxon>Viridiplantae</taxon>
        <taxon>Streptophyta</taxon>
        <taxon>Embryophyta</taxon>
        <taxon>Tracheophyta</taxon>
        <taxon>Spermatophyta</taxon>
        <taxon>Magnoliopsida</taxon>
        <taxon>eudicotyledons</taxon>
        <taxon>Gunneridae</taxon>
        <taxon>Pentapetalae</taxon>
        <taxon>asterids</taxon>
        <taxon>campanulids</taxon>
        <taxon>Asterales</taxon>
        <taxon>Asteraceae</taxon>
        <taxon>Asteroideae</taxon>
        <taxon>Anthemideae</taxon>
        <taxon>Anthemidinae</taxon>
        <taxon>Tanacetum</taxon>
    </lineage>
</organism>
<evidence type="ECO:0000256" key="4">
    <source>
        <dbReference type="ARBA" id="ARBA00022840"/>
    </source>
</evidence>
<dbReference type="PROSITE" id="PS50067">
    <property type="entry name" value="KINESIN_MOTOR_2"/>
    <property type="match status" value="1"/>
</dbReference>
<sequence length="933" mass="105184">MSWSAPVTPAKKIRPSPTTTPRKQRIQQEEDKILVTVRVRPLTPRELASYDLIAWDSPDENTLVCRNLNRHNAPRTYSFDKVFDQSCSSKKVYEQGAKDVAFSAINGINATIFAYGQTNSGKTYTMRGIADNVIHDIYAHIHNAVESKFVLKFSALEIYNEIVVDLLNRDLGPLRLLDDYEKGTVVEKLTEEVVNDAQHLRRLISTCEAQRQVGETSLNDRSSRSHQIIKLTIESSLHDASGCVRSLLASLSLVDLAGSERAAQTNADGARLKEGSHINRSLLTLTTVIRKLSGGKKSGHIPYRDSKLTRILQSSLGGNARTAIICTMSPALSHVDQSRNTLSFATSAKEVTNNAQVNMVVAEKRLVKDLQKEVTRLKAELLSPEPSSSKCLRSLLLEKENIIQQMQREMNELKRERDLAQSQLEVARKLQKETKEPIQCVPSRQVAKCLSFSSENVSELSERKSRRRRGPLRQSTASLDPSTLVHEIRKLELRQRQLGQEANHALELLHKEVSSHRVGNKDAAETIAKLLSDIKDMHANISLVPDDIEVKKKGNLKEEIGRLINEENTIASLEEKLENVQKSLDKLVLYNGEEDPDSRTPLKKKKILPFRMSNNGSMPNFIRSPCSPSSANIHGVENRNPECHGLLSSVNISQNKKPGEEKKITPMSASKHPSSVNVRKIQMMFKTAAEDNIRSIKSYVTELKERVAKLQYQKQLLVCQVLELEEANDGGSDDTDLGDQTPMPRHLVFEDQRKQIIMLWHLCHVSIIHRTQFFMLFKGEPADDIYVEVELRRLTWLEQHLSELGNASPALLGDEPAGSVASSIKALKQEREYLAKRVSSKLSAEEREMLYRKWDIPVEGGKQRRRLQLVNRLWTDPLNMAHVKESAEIVAKLVGFCESGEHAPKEMFALNFVNPSDKKAWMGWNLISDLLHL</sequence>
<feature type="region of interest" description="Disordered" evidence="9">
    <location>
        <begin position="460"/>
        <end position="479"/>
    </location>
</feature>
<dbReference type="InterPro" id="IPR021881">
    <property type="entry name" value="NACK_C"/>
</dbReference>
<dbReference type="InterPro" id="IPR027417">
    <property type="entry name" value="P-loop_NTPase"/>
</dbReference>
<feature type="domain" description="Kinesin motor" evidence="10">
    <location>
        <begin position="32"/>
        <end position="351"/>
    </location>
</feature>
<comment type="caution">
    <text evidence="11">The sequence shown here is derived from an EMBL/GenBank/DDBJ whole genome shotgun (WGS) entry which is preliminary data.</text>
</comment>
<evidence type="ECO:0000256" key="9">
    <source>
        <dbReference type="SAM" id="MobiDB-lite"/>
    </source>
</evidence>
<dbReference type="InterPro" id="IPR019821">
    <property type="entry name" value="Kinesin_motor_CS"/>
</dbReference>
<evidence type="ECO:0000256" key="3">
    <source>
        <dbReference type="ARBA" id="ARBA00022741"/>
    </source>
</evidence>
<protein>
    <recommendedName>
        <fullName evidence="7">Kinesin-like protein</fullName>
    </recommendedName>
</protein>
<dbReference type="GO" id="GO:0003777">
    <property type="term" value="F:microtubule motor activity"/>
    <property type="evidence" value="ECO:0007669"/>
    <property type="project" value="InterPro"/>
</dbReference>
<keyword evidence="4 6" id="KW-0067">ATP-binding</keyword>
<dbReference type="Pfam" id="PF00225">
    <property type="entry name" value="Kinesin"/>
    <property type="match status" value="1"/>
</dbReference>
<dbReference type="AlphaFoldDB" id="A0A699GKU0"/>
<evidence type="ECO:0000256" key="7">
    <source>
        <dbReference type="RuleBase" id="RU000394"/>
    </source>
</evidence>
<dbReference type="PRINTS" id="PR00380">
    <property type="entry name" value="KINESINHEAVY"/>
</dbReference>
<keyword evidence="3 6" id="KW-0547">Nucleotide-binding</keyword>
<dbReference type="GO" id="GO:0007018">
    <property type="term" value="P:microtubule-based movement"/>
    <property type="evidence" value="ECO:0007669"/>
    <property type="project" value="InterPro"/>
</dbReference>
<dbReference type="Gene3D" id="3.40.850.10">
    <property type="entry name" value="Kinesin motor domain"/>
    <property type="match status" value="1"/>
</dbReference>
<dbReference type="PANTHER" id="PTHR47968">
    <property type="entry name" value="CENTROMERE PROTEIN E"/>
    <property type="match status" value="1"/>
</dbReference>
<dbReference type="GO" id="GO:0005524">
    <property type="term" value="F:ATP binding"/>
    <property type="evidence" value="ECO:0007669"/>
    <property type="project" value="UniProtKB-UniRule"/>
</dbReference>
<evidence type="ECO:0000256" key="2">
    <source>
        <dbReference type="ARBA" id="ARBA00022701"/>
    </source>
</evidence>
<accession>A0A699GKU0</accession>
<proteinExistence type="inferred from homology"/>
<dbReference type="EMBL" id="BKCJ010007097">
    <property type="protein sequence ID" value="GEU75516.1"/>
    <property type="molecule type" value="Genomic_DNA"/>
</dbReference>
<dbReference type="Pfam" id="PF11995">
    <property type="entry name" value="DUF3490"/>
    <property type="match status" value="1"/>
</dbReference>
<evidence type="ECO:0000313" key="11">
    <source>
        <dbReference type="EMBL" id="GEU75516.1"/>
    </source>
</evidence>
<feature type="coiled-coil region" evidence="8">
    <location>
        <begin position="360"/>
        <end position="433"/>
    </location>
</feature>
<dbReference type="PROSITE" id="PS00411">
    <property type="entry name" value="KINESIN_MOTOR_1"/>
    <property type="match status" value="1"/>
</dbReference>
<dbReference type="SMART" id="SM00129">
    <property type="entry name" value="KISc"/>
    <property type="match status" value="1"/>
</dbReference>
<dbReference type="InterPro" id="IPR036961">
    <property type="entry name" value="Kinesin_motor_dom_sf"/>
</dbReference>
<name>A0A699GKU0_TANCI</name>
<evidence type="ECO:0000256" key="5">
    <source>
        <dbReference type="ARBA" id="ARBA00023175"/>
    </source>
</evidence>
<reference evidence="11" key="1">
    <citation type="journal article" date="2019" name="Sci. Rep.">
        <title>Draft genome of Tanacetum cinerariifolium, the natural source of mosquito coil.</title>
        <authorList>
            <person name="Yamashiro T."/>
            <person name="Shiraishi A."/>
            <person name="Satake H."/>
            <person name="Nakayama K."/>
        </authorList>
    </citation>
    <scope>NUCLEOTIDE SEQUENCE</scope>
</reference>
<evidence type="ECO:0000256" key="1">
    <source>
        <dbReference type="ARBA" id="ARBA00007310"/>
    </source>
</evidence>
<comment type="similarity">
    <text evidence="1">Belongs to the TRAFAC class myosin-kinesin ATPase superfamily. Kinesin family. KIN-7 subfamily.</text>
</comment>
<feature type="binding site" evidence="6">
    <location>
        <begin position="116"/>
        <end position="123"/>
    </location>
    <ligand>
        <name>ATP</name>
        <dbReference type="ChEBI" id="CHEBI:30616"/>
    </ligand>
</feature>
<feature type="region of interest" description="Disordered" evidence="9">
    <location>
        <begin position="1"/>
        <end position="25"/>
    </location>
</feature>
<dbReference type="GO" id="GO:0005874">
    <property type="term" value="C:microtubule"/>
    <property type="evidence" value="ECO:0007669"/>
    <property type="project" value="UniProtKB-KW"/>
</dbReference>
<evidence type="ECO:0000259" key="10">
    <source>
        <dbReference type="PROSITE" id="PS50067"/>
    </source>
</evidence>
<dbReference type="SUPFAM" id="SSF52540">
    <property type="entry name" value="P-loop containing nucleoside triphosphate hydrolases"/>
    <property type="match status" value="1"/>
</dbReference>